<dbReference type="SUPFAM" id="SSF53474">
    <property type="entry name" value="alpha/beta-Hydrolases"/>
    <property type="match status" value="1"/>
</dbReference>
<protein>
    <recommendedName>
        <fullName evidence="4">Poly(3-hydroxybutyrate) depolymerase</fullName>
    </recommendedName>
</protein>
<dbReference type="Gene3D" id="3.40.50.1820">
    <property type="entry name" value="alpha/beta hydrolase"/>
    <property type="match status" value="1"/>
</dbReference>
<dbReference type="InterPro" id="IPR029058">
    <property type="entry name" value="AB_hydrolase_fold"/>
</dbReference>
<dbReference type="PANTHER" id="PTHR43037:SF1">
    <property type="entry name" value="BLL1128 PROTEIN"/>
    <property type="match status" value="1"/>
</dbReference>
<accession>A0A6I2UA30</accession>
<organism evidence="2 3">
    <name type="scientific">Ruthenibacterium lactatiformans</name>
    <dbReference type="NCBI Taxonomy" id="1550024"/>
    <lineage>
        <taxon>Bacteria</taxon>
        <taxon>Bacillati</taxon>
        <taxon>Bacillota</taxon>
        <taxon>Clostridia</taxon>
        <taxon>Eubacteriales</taxon>
        <taxon>Oscillospiraceae</taxon>
        <taxon>Ruthenibacterium</taxon>
    </lineage>
</organism>
<dbReference type="EMBL" id="VUNJ01000016">
    <property type="protein sequence ID" value="MST92878.1"/>
    <property type="molecule type" value="Genomic_DNA"/>
</dbReference>
<evidence type="ECO:0000313" key="3">
    <source>
        <dbReference type="Proteomes" id="UP000431913"/>
    </source>
</evidence>
<proteinExistence type="predicted"/>
<sequence>MKLRLQAGNPNDANRDYVPMGIKGTDMTVNENGNNSQVYPERLQECTGVLADGLIDHWYEYVPASYDGSKKVPLVVSNHGGQMNGWAQAVYSSWTLLAEREGFICVFPDCHELQMWMVQGIAERVRANPELVLPIPMDPEDYHDNHDLNYVKALIVHMQEKYEIDAGRVYMQGMSMGHMMTDQFARYYGDVLAGAAGSGSAAVDSQLYTKDGEIRNWGGPVPTWISHPEKNGMDDSFEAENATQKGGREYWMQVNGVHDAPQIRIIGEDNFAFYTGEKADLVYLDIKNRDHGQALDEAFYCWNYMFSGVRRAPDGTLVKEKTIWEPVGDSFALALTYKSQKAWFHNAAVEMPVRPVLWQKLKYHGLDGGQMVRGAYLCASLRFLAEIFGARYETDEDGLEATLTLKDGRTVKVSRGVIGCLVDDNMVAMYCEALHREGELLVSVEWFCRFLFNMNVSVCNGVVYATDHFAELSTFMAEIIQEQLV</sequence>
<evidence type="ECO:0008006" key="4">
    <source>
        <dbReference type="Google" id="ProtNLM"/>
    </source>
</evidence>
<gene>
    <name evidence="2" type="ORF">FYJ76_13225</name>
</gene>
<dbReference type="AlphaFoldDB" id="A0A6I2UA30"/>
<evidence type="ECO:0000313" key="2">
    <source>
        <dbReference type="EMBL" id="MST92878.1"/>
    </source>
</evidence>
<dbReference type="InterPro" id="IPR050955">
    <property type="entry name" value="Plant_Biomass_Hydrol_Est"/>
</dbReference>
<name>A0A6I2UA30_9FIRM</name>
<dbReference type="PANTHER" id="PTHR43037">
    <property type="entry name" value="UNNAMED PRODUCT-RELATED"/>
    <property type="match status" value="1"/>
</dbReference>
<comment type="caution">
    <text evidence="2">The sequence shown here is derived from an EMBL/GenBank/DDBJ whole genome shotgun (WGS) entry which is preliminary data.</text>
</comment>
<dbReference type="Proteomes" id="UP000431913">
    <property type="component" value="Unassembled WGS sequence"/>
</dbReference>
<keyword evidence="1" id="KW-0732">Signal</keyword>
<dbReference type="RefSeq" id="WP_154523407.1">
    <property type="nucleotide sequence ID" value="NZ_CATXDA010000002.1"/>
</dbReference>
<evidence type="ECO:0000256" key="1">
    <source>
        <dbReference type="ARBA" id="ARBA00022729"/>
    </source>
</evidence>
<reference evidence="2 3" key="1">
    <citation type="submission" date="2019-08" db="EMBL/GenBank/DDBJ databases">
        <title>In-depth cultivation of the pig gut microbiome towards novel bacterial diversity and tailored functional studies.</title>
        <authorList>
            <person name="Wylensek D."/>
            <person name="Hitch T.C.A."/>
            <person name="Clavel T."/>
        </authorList>
    </citation>
    <scope>NUCLEOTIDE SEQUENCE [LARGE SCALE GENOMIC DNA]</scope>
    <source>
        <strain evidence="2 3">WCA3-601-WT-6J</strain>
    </source>
</reference>